<evidence type="ECO:0000256" key="3">
    <source>
        <dbReference type="ARBA" id="ARBA00022741"/>
    </source>
</evidence>
<keyword evidence="8" id="KW-0413">Isomerase</keyword>
<sequence length="1546" mass="157911">MAIPHPGTQPRASLTADWGFLYCLPDQNAGALGRGPLREVGLPADTHPAYIRKALDLLTRFSNTGPSAIPPVKYIPPPGSAAPPPGPSQRTGGAAPWQPPPPGAGPPKHPPASQPHPPGPTQHRPSQPPTAPRGPHPPSQHNPHNGPPHPHTQQRSGPPAAAAALLGGPVAGIPPDDDEDIPDVDIDAIVASHRSGPGPGPSSGPGPCSRPGPGPGPGAGISTGGYRGSQPWTGPSGAAAGGGGGPPGGLGPTSGAYGQGACGGGGGGGYGGGGGDGGGGYGGPRGGYGEGAGGSTAHGGGAGGGAYGGGGGPGPSGSYASGGGFGGGFGGGGGGGADLGRTCYSDDLGPRPPDPALRARSAGAPPSPTRFQAEDATVDRQWRKSFPWSQRLRELNYKVFGNGSFRDNQESIINATLAGRDVFVLMPTGGGKSLCYQLPALMSECGLTVVISPLVSLIQDQIHHLREAGINAAHFGGNQEWAESRSIMDSIRSGGPTAERLIFVTPEKVAKSDALVRLLDELHGSGRLDRVVVDEAHCVSQWGHDFRPDYKELALFKRKWPSLPLLALTATATPRVQDDVRRQLRIPNCVVFKSSFNRKNLSYEVVKKSKSIVDDLRKLLLDNFVCDKTRRIQCGIVYCLSRGDCEKVAEELRRVRMPNGRPLNAQHYHASLSPEERETVQADWSQNKVQVIVATIAFGMGINKPDVRFVVHYSLPKSLEGYHQETGRAGRDGGAATCVLYYAYGDAQKAKHMMTQSAQENNTPRDVLRSNMESLNAMVSFAEEQVECRRVLLMRHFAEAFEASACNASCDNCKRRRKEGLAYEARDVTPFARALVELLRGGPRLPASRLLDVFRGSQSKDVKEAGLDKAQGYGSGKTMTRPDAQRLLRKLLSDGVLVEETYRQENAYQTVTANITVNEEAAQALLRGALKVTLQFQVTAGAAGAKGRAPSRGRAARTGGTASEGAAGPPGAGVSAGTGSVGGRPTAQRGFFDDGDDGWDDDDVRIVENAPAAQPRRPAAAAKPAGTARRTASGLGQPEPSTASAGPSSGPGPVDLGPDPANPNAWGPFPCNALSGADAAEAHLVADGLVALRGWLAKNFQEKGKYEAILPTSVISQIARATQRFWPRKLPQLLALKLTGFSEHRKQAHGKNIMAVLDMVRSHIRDAREEGLQINKDFVLDEDKLHLSTGVPEGEAMALTQAPATGAKRGRDGGGGGAGGGGMAGRYDEEVGGVVPAPVQRGGGGARAAGPLGAGASGAPAAAPGGDPKRLQAAAGGGNAFSNFQCGPSPPPQGQQYGRQGPPPPPQQQAYGPGPGGPPPHPAQGQQTWNAGGSGGGGGGGSGAWQPMSQWPGGGSGGAGPPPPRPPQGPQGYQQAAGPGPGQGPPRQQGWQPPPQQPQGPGQGWTPPGAQGQGQGQAWQGGPHGPQQGGGWQGGSGSGGQPPRPGPGSSAGGAPPNGGSYTPPGTGGSSGGGGWQAGGNGSGIGGGWIGGSQAAPTQEAPRVGGGSRLSLKRQTAGAGSQGGPPQGPPPQANNADAVFMSFRRPG</sequence>
<evidence type="ECO:0000313" key="16">
    <source>
        <dbReference type="Proteomes" id="UP000612055"/>
    </source>
</evidence>
<organism evidence="15 16">
    <name type="scientific">Edaphochlamys debaryana</name>
    <dbReference type="NCBI Taxonomy" id="47281"/>
    <lineage>
        <taxon>Eukaryota</taxon>
        <taxon>Viridiplantae</taxon>
        <taxon>Chlorophyta</taxon>
        <taxon>core chlorophytes</taxon>
        <taxon>Chlorophyceae</taxon>
        <taxon>CS clade</taxon>
        <taxon>Chlamydomonadales</taxon>
        <taxon>Chlamydomonadales incertae sedis</taxon>
        <taxon>Edaphochlamys</taxon>
    </lineage>
</organism>
<evidence type="ECO:0000259" key="14">
    <source>
        <dbReference type="PROSITE" id="PS51194"/>
    </source>
</evidence>
<dbReference type="InterPro" id="IPR018982">
    <property type="entry name" value="RQC_domain"/>
</dbReference>
<dbReference type="InterPro" id="IPR027417">
    <property type="entry name" value="P-loop_NTPase"/>
</dbReference>
<evidence type="ECO:0000256" key="5">
    <source>
        <dbReference type="ARBA" id="ARBA00022806"/>
    </source>
</evidence>
<comment type="catalytic activity">
    <reaction evidence="10">
        <text>Couples ATP hydrolysis with the unwinding of duplex DNA by translocating in the 3'-5' direction.</text>
        <dbReference type="EC" id="5.6.2.4"/>
    </reaction>
</comment>
<dbReference type="GO" id="GO:0016787">
    <property type="term" value="F:hydrolase activity"/>
    <property type="evidence" value="ECO:0007669"/>
    <property type="project" value="UniProtKB-KW"/>
</dbReference>
<dbReference type="GO" id="GO:0000724">
    <property type="term" value="P:double-strand break repair via homologous recombination"/>
    <property type="evidence" value="ECO:0007669"/>
    <property type="project" value="TreeGrafter"/>
</dbReference>
<feature type="compositionally biased region" description="Pro residues" evidence="12">
    <location>
        <begin position="198"/>
        <end position="216"/>
    </location>
</feature>
<dbReference type="Gene3D" id="1.10.10.10">
    <property type="entry name" value="Winged helix-like DNA-binding domain superfamily/Winged helix DNA-binding domain"/>
    <property type="match status" value="1"/>
</dbReference>
<dbReference type="InterPro" id="IPR011545">
    <property type="entry name" value="DEAD/DEAH_box_helicase_dom"/>
</dbReference>
<feature type="compositionally biased region" description="Gly residues" evidence="12">
    <location>
        <begin position="1332"/>
        <end position="1343"/>
    </location>
</feature>
<dbReference type="EC" id="5.6.2.4" evidence="11"/>
<feature type="compositionally biased region" description="Gly residues" evidence="12">
    <location>
        <begin position="239"/>
        <end position="273"/>
    </location>
</feature>
<feature type="compositionally biased region" description="Gly residues" evidence="12">
    <location>
        <begin position="1465"/>
        <end position="1490"/>
    </location>
</feature>
<dbReference type="InterPro" id="IPR036388">
    <property type="entry name" value="WH-like_DNA-bd_sf"/>
</dbReference>
<accession>A0A835XNF9</accession>
<dbReference type="PANTHER" id="PTHR13710">
    <property type="entry name" value="DNA HELICASE RECQ FAMILY MEMBER"/>
    <property type="match status" value="1"/>
</dbReference>
<dbReference type="GO" id="GO:0006260">
    <property type="term" value="P:DNA replication"/>
    <property type="evidence" value="ECO:0007669"/>
    <property type="project" value="InterPro"/>
</dbReference>
<dbReference type="GO" id="GO:0005694">
    <property type="term" value="C:chromosome"/>
    <property type="evidence" value="ECO:0007669"/>
    <property type="project" value="TreeGrafter"/>
</dbReference>
<keyword evidence="9" id="KW-0539">Nucleus</keyword>
<feature type="domain" description="Helicase ATP-binding" evidence="13">
    <location>
        <begin position="413"/>
        <end position="590"/>
    </location>
</feature>
<dbReference type="Pfam" id="PF00270">
    <property type="entry name" value="DEAD"/>
    <property type="match status" value="1"/>
</dbReference>
<feature type="compositionally biased region" description="Low complexity" evidence="12">
    <location>
        <begin position="1452"/>
        <end position="1464"/>
    </location>
</feature>
<evidence type="ECO:0000256" key="7">
    <source>
        <dbReference type="ARBA" id="ARBA00023125"/>
    </source>
</evidence>
<feature type="domain" description="Helicase C-terminal" evidence="14">
    <location>
        <begin position="620"/>
        <end position="776"/>
    </location>
</feature>
<dbReference type="InterPro" id="IPR001650">
    <property type="entry name" value="Helicase_C-like"/>
</dbReference>
<dbReference type="NCBIfam" id="TIGR00614">
    <property type="entry name" value="recQ_fam"/>
    <property type="match status" value="1"/>
</dbReference>
<dbReference type="PROSITE" id="PS51192">
    <property type="entry name" value="HELICASE_ATP_BIND_1"/>
    <property type="match status" value="1"/>
</dbReference>
<keyword evidence="7" id="KW-0238">DNA-binding</keyword>
<feature type="compositionally biased region" description="Gly residues" evidence="12">
    <location>
        <begin position="1241"/>
        <end position="1256"/>
    </location>
</feature>
<feature type="region of interest" description="Disordered" evidence="12">
    <location>
        <begin position="1201"/>
        <end position="1536"/>
    </location>
</feature>
<evidence type="ECO:0000259" key="13">
    <source>
        <dbReference type="PROSITE" id="PS51192"/>
    </source>
</evidence>
<feature type="compositionally biased region" description="Low complexity" evidence="12">
    <location>
        <begin position="1040"/>
        <end position="1053"/>
    </location>
</feature>
<feature type="compositionally biased region" description="Low complexity" evidence="12">
    <location>
        <begin position="956"/>
        <end position="967"/>
    </location>
</feature>
<feature type="compositionally biased region" description="Gly residues" evidence="12">
    <location>
        <begin position="217"/>
        <end position="227"/>
    </location>
</feature>
<gene>
    <name evidence="15" type="ORF">HYH03_013278</name>
</gene>
<feature type="compositionally biased region" description="Gly residues" evidence="12">
    <location>
        <begin position="1213"/>
        <end position="1224"/>
    </location>
</feature>
<dbReference type="InterPro" id="IPR032284">
    <property type="entry name" value="RecQ_Zn-bd"/>
</dbReference>
<dbReference type="FunFam" id="3.40.50.300:FF:000296">
    <property type="entry name" value="ATP-dependent DNA helicase RecQ"/>
    <property type="match status" value="1"/>
</dbReference>
<keyword evidence="3" id="KW-0547">Nucleotide-binding</keyword>
<dbReference type="SMART" id="SM00490">
    <property type="entry name" value="HELICc"/>
    <property type="match status" value="1"/>
</dbReference>
<feature type="compositionally biased region" description="Pro residues" evidence="12">
    <location>
        <begin position="1360"/>
        <end position="1369"/>
    </location>
</feature>
<feature type="compositionally biased region" description="Gly residues" evidence="12">
    <location>
        <begin position="968"/>
        <end position="982"/>
    </location>
</feature>
<name>A0A835XNF9_9CHLO</name>
<dbReference type="SMART" id="SM00487">
    <property type="entry name" value="DEXDc"/>
    <property type="match status" value="1"/>
</dbReference>
<dbReference type="Pfam" id="PF00271">
    <property type="entry name" value="Helicase_C"/>
    <property type="match status" value="1"/>
</dbReference>
<dbReference type="Pfam" id="PF09382">
    <property type="entry name" value="RQC"/>
    <property type="match status" value="1"/>
</dbReference>
<evidence type="ECO:0000256" key="12">
    <source>
        <dbReference type="SAM" id="MobiDB-lite"/>
    </source>
</evidence>
<dbReference type="CDD" id="cd17920">
    <property type="entry name" value="DEXHc_RecQ"/>
    <property type="match status" value="1"/>
</dbReference>
<evidence type="ECO:0000256" key="6">
    <source>
        <dbReference type="ARBA" id="ARBA00022840"/>
    </source>
</evidence>
<dbReference type="InterPro" id="IPR004589">
    <property type="entry name" value="DNA_helicase_ATP-dep_RecQ"/>
</dbReference>
<dbReference type="Gene3D" id="3.40.50.300">
    <property type="entry name" value="P-loop containing nucleotide triphosphate hydrolases"/>
    <property type="match status" value="2"/>
</dbReference>
<keyword evidence="16" id="KW-1185">Reference proteome</keyword>
<evidence type="ECO:0000256" key="8">
    <source>
        <dbReference type="ARBA" id="ARBA00023235"/>
    </source>
</evidence>
<feature type="compositionally biased region" description="Low complexity" evidence="12">
    <location>
        <begin position="1257"/>
        <end position="1266"/>
    </location>
</feature>
<feature type="compositionally biased region" description="Acidic residues" evidence="12">
    <location>
        <begin position="993"/>
        <end position="1003"/>
    </location>
</feature>
<dbReference type="CDD" id="cd18794">
    <property type="entry name" value="SF2_C_RecQ"/>
    <property type="match status" value="1"/>
</dbReference>
<feature type="region of interest" description="Disordered" evidence="12">
    <location>
        <begin position="341"/>
        <end position="378"/>
    </location>
</feature>
<comment type="subcellular location">
    <subcellularLocation>
        <location evidence="1">Nucleus</location>
    </subcellularLocation>
</comment>
<reference evidence="15" key="1">
    <citation type="journal article" date="2020" name="bioRxiv">
        <title>Comparative genomics of Chlamydomonas.</title>
        <authorList>
            <person name="Craig R.J."/>
            <person name="Hasan A.R."/>
            <person name="Ness R.W."/>
            <person name="Keightley P.D."/>
        </authorList>
    </citation>
    <scope>NUCLEOTIDE SEQUENCE</scope>
    <source>
        <strain evidence="15">CCAP 11/70</strain>
    </source>
</reference>
<feature type="compositionally biased region" description="Pro residues" evidence="12">
    <location>
        <begin position="97"/>
        <end position="150"/>
    </location>
</feature>
<dbReference type="PROSITE" id="PS51194">
    <property type="entry name" value="HELICASE_CTER"/>
    <property type="match status" value="1"/>
</dbReference>
<dbReference type="SMART" id="SM00956">
    <property type="entry name" value="RQC"/>
    <property type="match status" value="1"/>
</dbReference>
<dbReference type="GO" id="GO:0003677">
    <property type="term" value="F:DNA binding"/>
    <property type="evidence" value="ECO:0007669"/>
    <property type="project" value="UniProtKB-KW"/>
</dbReference>
<evidence type="ECO:0000313" key="15">
    <source>
        <dbReference type="EMBL" id="KAG2488132.1"/>
    </source>
</evidence>
<keyword evidence="6" id="KW-0067">ATP-binding</keyword>
<dbReference type="Proteomes" id="UP000612055">
    <property type="component" value="Unassembled WGS sequence"/>
</dbReference>
<dbReference type="Pfam" id="PF16124">
    <property type="entry name" value="RecQ_Zn_bind"/>
    <property type="match status" value="1"/>
</dbReference>
<feature type="compositionally biased region" description="Low complexity" evidence="12">
    <location>
        <begin position="157"/>
        <end position="174"/>
    </location>
</feature>
<feature type="compositionally biased region" description="Low complexity" evidence="12">
    <location>
        <begin position="1404"/>
        <end position="1421"/>
    </location>
</feature>
<feature type="region of interest" description="Disordered" evidence="12">
    <location>
        <begin position="941"/>
        <end position="1064"/>
    </location>
</feature>
<evidence type="ECO:0000256" key="1">
    <source>
        <dbReference type="ARBA" id="ARBA00004123"/>
    </source>
</evidence>
<dbReference type="GO" id="GO:0009378">
    <property type="term" value="F:four-way junction helicase activity"/>
    <property type="evidence" value="ECO:0007669"/>
    <property type="project" value="TreeGrafter"/>
</dbReference>
<evidence type="ECO:0000256" key="11">
    <source>
        <dbReference type="ARBA" id="ARBA00034808"/>
    </source>
</evidence>
<dbReference type="PANTHER" id="PTHR13710:SF156">
    <property type="entry name" value="ATP-DEPENDENT DNA HELICASE Q-LIKE 4B"/>
    <property type="match status" value="1"/>
</dbReference>
<feature type="region of interest" description="Disordered" evidence="12">
    <location>
        <begin position="69"/>
        <end position="273"/>
    </location>
</feature>
<evidence type="ECO:0000256" key="9">
    <source>
        <dbReference type="ARBA" id="ARBA00023242"/>
    </source>
</evidence>
<dbReference type="GO" id="GO:0043138">
    <property type="term" value="F:3'-5' DNA helicase activity"/>
    <property type="evidence" value="ECO:0007669"/>
    <property type="project" value="UniProtKB-EC"/>
</dbReference>
<protein>
    <recommendedName>
        <fullName evidence="11">DNA 3'-5' helicase</fullName>
        <ecNumber evidence="11">5.6.2.4</ecNumber>
    </recommendedName>
</protein>
<keyword evidence="4" id="KW-0378">Hydrolase</keyword>
<dbReference type="FunFam" id="3.40.50.300:FF:000340">
    <property type="entry name" value="Bloom syndrome, RecQ helicase"/>
    <property type="match status" value="1"/>
</dbReference>
<dbReference type="SUPFAM" id="SSF46785">
    <property type="entry name" value="Winged helix' DNA-binding domain"/>
    <property type="match status" value="1"/>
</dbReference>
<evidence type="ECO:0000256" key="4">
    <source>
        <dbReference type="ARBA" id="ARBA00022801"/>
    </source>
</evidence>
<dbReference type="GO" id="GO:0005634">
    <property type="term" value="C:nucleus"/>
    <property type="evidence" value="ECO:0007669"/>
    <property type="project" value="UniProtKB-SubCell"/>
</dbReference>
<comment type="caution">
    <text evidence="15">The sequence shown here is derived from an EMBL/GenBank/DDBJ whole genome shotgun (WGS) entry which is preliminary data.</text>
</comment>
<dbReference type="OrthoDB" id="10261556at2759"/>
<dbReference type="EMBL" id="JAEHOE010000087">
    <property type="protein sequence ID" value="KAG2488132.1"/>
    <property type="molecule type" value="Genomic_DNA"/>
</dbReference>
<dbReference type="InterPro" id="IPR014001">
    <property type="entry name" value="Helicase_ATP-bd"/>
</dbReference>
<dbReference type="InterPro" id="IPR036390">
    <property type="entry name" value="WH_DNA-bd_sf"/>
</dbReference>
<evidence type="ECO:0000256" key="2">
    <source>
        <dbReference type="ARBA" id="ARBA00005446"/>
    </source>
</evidence>
<feature type="compositionally biased region" description="Pro residues" evidence="12">
    <location>
        <begin position="73"/>
        <end position="87"/>
    </location>
</feature>
<dbReference type="SUPFAM" id="SSF52540">
    <property type="entry name" value="P-loop containing nucleoside triphosphate hydrolases"/>
    <property type="match status" value="1"/>
</dbReference>
<dbReference type="GO" id="GO:0005524">
    <property type="term" value="F:ATP binding"/>
    <property type="evidence" value="ECO:0007669"/>
    <property type="project" value="UniProtKB-KW"/>
</dbReference>
<feature type="compositionally biased region" description="Acidic residues" evidence="12">
    <location>
        <begin position="175"/>
        <end position="186"/>
    </location>
</feature>
<keyword evidence="5" id="KW-0347">Helicase</keyword>
<feature type="compositionally biased region" description="Gly residues" evidence="12">
    <location>
        <begin position="1422"/>
        <end position="1440"/>
    </location>
</feature>
<feature type="compositionally biased region" description="Low complexity" evidence="12">
    <location>
        <begin position="1010"/>
        <end position="1032"/>
    </location>
</feature>
<comment type="similarity">
    <text evidence="2">Belongs to the helicase family. RecQ subfamily.</text>
</comment>
<dbReference type="GO" id="GO:0070417">
    <property type="term" value="P:cellular response to cold"/>
    <property type="evidence" value="ECO:0007669"/>
    <property type="project" value="UniProtKB-ARBA"/>
</dbReference>
<dbReference type="GO" id="GO:0005737">
    <property type="term" value="C:cytoplasm"/>
    <property type="evidence" value="ECO:0007669"/>
    <property type="project" value="TreeGrafter"/>
</dbReference>
<proteinExistence type="inferred from homology"/>
<evidence type="ECO:0000256" key="10">
    <source>
        <dbReference type="ARBA" id="ARBA00034617"/>
    </source>
</evidence>